<dbReference type="AlphaFoldDB" id="D9PI38"/>
<accession>D9PI38</accession>
<dbReference type="PROSITE" id="PS51257">
    <property type="entry name" value="PROKAR_LIPOPROTEIN"/>
    <property type="match status" value="1"/>
</dbReference>
<proteinExistence type="predicted"/>
<organism evidence="1">
    <name type="scientific">sediment metagenome</name>
    <dbReference type="NCBI Taxonomy" id="749907"/>
    <lineage>
        <taxon>unclassified sequences</taxon>
        <taxon>metagenomes</taxon>
        <taxon>ecological metagenomes</taxon>
    </lineage>
</organism>
<dbReference type="EMBL" id="ADZX01000404">
    <property type="protein sequence ID" value="EFK96778.1"/>
    <property type="molecule type" value="Genomic_DNA"/>
</dbReference>
<protein>
    <submittedName>
        <fullName evidence="1">Secreted protein</fullName>
    </submittedName>
</protein>
<reference evidence="1" key="2">
    <citation type="journal article" date="2011" name="Microb. Ecol.">
        <title>Taxonomic and Functional Metagenomic Profiling of the Microbial Community in the Anoxic Sediment of a Sub-saline Shallow Lake (Laguna de Carrizo, Central Spain).</title>
        <authorList>
            <person name="Ferrer M."/>
            <person name="Guazzaroni M.E."/>
            <person name="Richter M."/>
            <person name="Garcia-Salamanca A."/>
            <person name="Yarza P."/>
            <person name="Suarez-Suarez A."/>
            <person name="Solano J."/>
            <person name="Alcaide M."/>
            <person name="van Dillewijn P."/>
            <person name="Molina-Henares M.A."/>
            <person name="Lopez-Cortes N."/>
            <person name="Al-Ramahi Y."/>
            <person name="Guerrero C."/>
            <person name="Acosta A."/>
            <person name="de Eugenio L.I."/>
            <person name="Martinez V."/>
            <person name="Marques S."/>
            <person name="Rojo F."/>
            <person name="Santero E."/>
            <person name="Genilloud O."/>
            <person name="Perez-Perez J."/>
            <person name="Rossello-Mora R."/>
            <person name="Ramos J.L."/>
        </authorList>
    </citation>
    <scope>NUCLEOTIDE SEQUENCE</scope>
</reference>
<sequence length="197" mass="21413">MKALKYFVVLFSFLGFLLAGCSEESQSPVSSIEKGSLEKDKKNVEYTFTSAPEPFTANPSDYMKIAGGALHLKNYPVTDIISATDSRVSGRMEHVLSLKLDVITGEGPCHGEFILTPTDFAATGGGVWEGTYEGLRSKTDDPYVFMLPLKLVAHGKGGTIDGMQGFMKADLVVITNDVYYPLPIYWTATGTGVIKEH</sequence>
<evidence type="ECO:0000313" key="1">
    <source>
        <dbReference type="EMBL" id="EFK96778.1"/>
    </source>
</evidence>
<gene>
    <name evidence="1" type="ORF">LDC_1192</name>
</gene>
<reference evidence="1" key="1">
    <citation type="submission" date="2010-07" db="EMBL/GenBank/DDBJ databases">
        <authorList>
            <consortium name="CONSOLIDER consortium CSD2007-00005"/>
            <person name="Guazzaroni M.-E."/>
            <person name="Richter M."/>
            <person name="Garcia-Salamanca A."/>
            <person name="Yarza P."/>
            <person name="Ferrer M."/>
        </authorList>
    </citation>
    <scope>NUCLEOTIDE SEQUENCE</scope>
</reference>
<name>D9PI38_9ZZZZ</name>
<comment type="caution">
    <text evidence="1">The sequence shown here is derived from an EMBL/GenBank/DDBJ whole genome shotgun (WGS) entry which is preliminary data.</text>
</comment>